<dbReference type="OrthoDB" id="9786803at2"/>
<dbReference type="GO" id="GO:0006777">
    <property type="term" value="P:Mo-molybdopterin cofactor biosynthetic process"/>
    <property type="evidence" value="ECO:0007669"/>
    <property type="project" value="InterPro"/>
</dbReference>
<dbReference type="Pfam" id="PF03205">
    <property type="entry name" value="MobB"/>
    <property type="match status" value="1"/>
</dbReference>
<reference evidence="2 3" key="1">
    <citation type="submission" date="2016-04" db="EMBL/GenBank/DDBJ databases">
        <title>Genome analysis of Thermosulfurimonas dismutans, the first thermophilic sulfur-disproportionating bacterium of the phylum Thermodesulfobacteria.</title>
        <authorList>
            <person name="Mardanov A.V."/>
            <person name="Beletsky A.V."/>
            <person name="Kadnikov V.V."/>
            <person name="Slobodkin A.I."/>
            <person name="Ravin N.V."/>
        </authorList>
    </citation>
    <scope>NUCLEOTIDE SEQUENCE [LARGE SCALE GENOMIC DNA]</scope>
    <source>
        <strain evidence="2 3">S95</strain>
    </source>
</reference>
<comment type="caution">
    <text evidence="2">The sequence shown here is derived from an EMBL/GenBank/DDBJ whole genome shotgun (WGS) entry which is preliminary data.</text>
</comment>
<dbReference type="STRING" id="999894.TDIS_0145"/>
<gene>
    <name evidence="2" type="ORF">TDIS_0145</name>
</gene>
<dbReference type="GO" id="GO:0005525">
    <property type="term" value="F:GTP binding"/>
    <property type="evidence" value="ECO:0007669"/>
    <property type="project" value="InterPro"/>
</dbReference>
<sequence>MVPVVSFIGPHAVGKTTLVVKVVEVLKAKGLKIGVIKSTKEQRGETDQPGTDTFRYRAAGANPVALWAQEEIVVYREAQPRETEFWSFIFRNFSDCALVIAEGFKSLAFLPKIEVARKEVSQRLLLEEVPGVVALVSDFKPQVSIPVFDLQDIEGIANFILERFYRVFEPEVGLLVDGRPVGLSRYVRRALWGVIEGFLKSLRDVPHRFSEVELKLKG</sequence>
<proteinExistence type="predicted"/>
<dbReference type="EMBL" id="LWLG01000001">
    <property type="protein sequence ID" value="OAQ21627.1"/>
    <property type="molecule type" value="Genomic_DNA"/>
</dbReference>
<keyword evidence="3" id="KW-1185">Reference proteome</keyword>
<dbReference type="InterPro" id="IPR052539">
    <property type="entry name" value="MGD_biosynthesis_adapter"/>
</dbReference>
<dbReference type="PANTHER" id="PTHR40072:SF1">
    <property type="entry name" value="MOLYBDOPTERIN-GUANINE DINUCLEOTIDE BIOSYNTHESIS ADAPTER PROTEIN"/>
    <property type="match status" value="1"/>
</dbReference>
<dbReference type="NCBIfam" id="TIGR00176">
    <property type="entry name" value="mobB"/>
    <property type="match status" value="1"/>
</dbReference>
<evidence type="ECO:0000313" key="3">
    <source>
        <dbReference type="Proteomes" id="UP000078390"/>
    </source>
</evidence>
<accession>A0A179D6F7</accession>
<name>A0A179D6F7_9BACT</name>
<dbReference type="SUPFAM" id="SSF52540">
    <property type="entry name" value="P-loop containing nucleoside triphosphate hydrolases"/>
    <property type="match status" value="1"/>
</dbReference>
<dbReference type="PANTHER" id="PTHR40072">
    <property type="entry name" value="MOLYBDOPTERIN-GUANINE DINUCLEOTIDE BIOSYNTHESIS ADAPTER PROTEIN-RELATED"/>
    <property type="match status" value="1"/>
</dbReference>
<evidence type="ECO:0000313" key="2">
    <source>
        <dbReference type="EMBL" id="OAQ21627.1"/>
    </source>
</evidence>
<dbReference type="InterPro" id="IPR027417">
    <property type="entry name" value="P-loop_NTPase"/>
</dbReference>
<organism evidence="2 3">
    <name type="scientific">Thermosulfurimonas dismutans</name>
    <dbReference type="NCBI Taxonomy" id="999894"/>
    <lineage>
        <taxon>Bacteria</taxon>
        <taxon>Pseudomonadati</taxon>
        <taxon>Thermodesulfobacteriota</taxon>
        <taxon>Thermodesulfobacteria</taxon>
        <taxon>Thermodesulfobacteriales</taxon>
        <taxon>Thermodesulfobacteriaceae</taxon>
        <taxon>Thermosulfurimonas</taxon>
    </lineage>
</organism>
<feature type="domain" description="Molybdopterin-guanine dinucleotide biosynthesis protein B (MobB)" evidence="1">
    <location>
        <begin position="4"/>
        <end position="138"/>
    </location>
</feature>
<dbReference type="Gene3D" id="3.40.50.300">
    <property type="entry name" value="P-loop containing nucleotide triphosphate hydrolases"/>
    <property type="match status" value="1"/>
</dbReference>
<dbReference type="Proteomes" id="UP000078390">
    <property type="component" value="Unassembled WGS sequence"/>
</dbReference>
<dbReference type="RefSeq" id="WP_068668284.1">
    <property type="nucleotide sequence ID" value="NZ_LWLG01000001.1"/>
</dbReference>
<protein>
    <submittedName>
        <fullName evidence="2">Molybdopterin-guanine dinucleotide biosynthesis protein MobB</fullName>
    </submittedName>
</protein>
<evidence type="ECO:0000259" key="1">
    <source>
        <dbReference type="Pfam" id="PF03205"/>
    </source>
</evidence>
<dbReference type="InterPro" id="IPR004435">
    <property type="entry name" value="MobB_dom"/>
</dbReference>
<dbReference type="AlphaFoldDB" id="A0A179D6F7"/>